<evidence type="ECO:0000259" key="2">
    <source>
        <dbReference type="Pfam" id="PF00561"/>
    </source>
</evidence>
<dbReference type="Proteomes" id="UP000076580">
    <property type="component" value="Chromosome 01"/>
</dbReference>
<reference evidence="3 4" key="1">
    <citation type="journal article" date="2016" name="Sci. Rep.">
        <title>Insights into Adaptations to a Near-Obligate Nematode Endoparasitic Lifestyle from the Finished Genome of Drechmeria coniospora.</title>
        <authorList>
            <person name="Zhang L."/>
            <person name="Zhou Z."/>
            <person name="Guo Q."/>
            <person name="Fokkens L."/>
            <person name="Miskei M."/>
            <person name="Pocsi I."/>
            <person name="Zhang W."/>
            <person name="Chen M."/>
            <person name="Wang L."/>
            <person name="Sun Y."/>
            <person name="Donzelli B.G."/>
            <person name="Gibson D.M."/>
            <person name="Nelson D.R."/>
            <person name="Luo J.G."/>
            <person name="Rep M."/>
            <person name="Liu H."/>
            <person name="Yang S."/>
            <person name="Wang J."/>
            <person name="Krasnoff S.B."/>
            <person name="Xu Y."/>
            <person name="Molnar I."/>
            <person name="Lin M."/>
        </authorList>
    </citation>
    <scope>NUCLEOTIDE SEQUENCE [LARGE SCALE GENOMIC DNA]</scope>
    <source>
        <strain evidence="3 4">ARSEF 6962</strain>
    </source>
</reference>
<organism evidence="3 4">
    <name type="scientific">Drechmeria coniospora</name>
    <name type="common">Nematophagous fungus</name>
    <name type="synonym">Meria coniospora</name>
    <dbReference type="NCBI Taxonomy" id="98403"/>
    <lineage>
        <taxon>Eukaryota</taxon>
        <taxon>Fungi</taxon>
        <taxon>Dikarya</taxon>
        <taxon>Ascomycota</taxon>
        <taxon>Pezizomycotina</taxon>
        <taxon>Sordariomycetes</taxon>
        <taxon>Hypocreomycetidae</taxon>
        <taxon>Hypocreales</taxon>
        <taxon>Ophiocordycipitaceae</taxon>
        <taxon>Drechmeria</taxon>
    </lineage>
</organism>
<dbReference type="STRING" id="98403.A0A151GRP4"/>
<protein>
    <submittedName>
        <fullName evidence="3">Alpha beta hydrolase fold protein</fullName>
    </submittedName>
</protein>
<dbReference type="RefSeq" id="XP_040659115.1">
    <property type="nucleotide sequence ID" value="XM_040798232.1"/>
</dbReference>
<dbReference type="Gene3D" id="3.40.50.1820">
    <property type="entry name" value="alpha/beta hydrolase"/>
    <property type="match status" value="1"/>
</dbReference>
<dbReference type="InterPro" id="IPR000073">
    <property type="entry name" value="AB_hydrolase_1"/>
</dbReference>
<dbReference type="PRINTS" id="PR00412">
    <property type="entry name" value="EPOXHYDRLASE"/>
</dbReference>
<keyword evidence="3" id="KW-0378">Hydrolase</keyword>
<feature type="region of interest" description="Disordered" evidence="1">
    <location>
        <begin position="185"/>
        <end position="206"/>
    </location>
</feature>
<dbReference type="InParanoid" id="A0A151GRP4"/>
<dbReference type="PANTHER" id="PTHR43798:SF33">
    <property type="entry name" value="HYDROLASE, PUTATIVE (AFU_ORTHOLOGUE AFUA_2G14860)-RELATED"/>
    <property type="match status" value="1"/>
</dbReference>
<dbReference type="InterPro" id="IPR050266">
    <property type="entry name" value="AB_hydrolase_sf"/>
</dbReference>
<evidence type="ECO:0000313" key="3">
    <source>
        <dbReference type="EMBL" id="KYK59763.1"/>
    </source>
</evidence>
<accession>A0A151GRP4</accession>
<evidence type="ECO:0000256" key="1">
    <source>
        <dbReference type="SAM" id="MobiDB-lite"/>
    </source>
</evidence>
<comment type="caution">
    <text evidence="3">The sequence shown here is derived from an EMBL/GenBank/DDBJ whole genome shotgun (WGS) entry which is preliminary data.</text>
</comment>
<keyword evidence="4" id="KW-1185">Reference proteome</keyword>
<dbReference type="InterPro" id="IPR000639">
    <property type="entry name" value="Epox_hydrolase-like"/>
</dbReference>
<dbReference type="SUPFAM" id="SSF53474">
    <property type="entry name" value="alpha/beta-Hydrolases"/>
    <property type="match status" value="1"/>
</dbReference>
<dbReference type="InterPro" id="IPR029058">
    <property type="entry name" value="AB_hydrolase_fold"/>
</dbReference>
<dbReference type="PANTHER" id="PTHR43798">
    <property type="entry name" value="MONOACYLGLYCEROL LIPASE"/>
    <property type="match status" value="1"/>
</dbReference>
<dbReference type="Pfam" id="PF00561">
    <property type="entry name" value="Abhydrolase_1"/>
    <property type="match status" value="1"/>
</dbReference>
<proteinExistence type="predicted"/>
<gene>
    <name evidence="3" type="ORF">DCS_00897</name>
</gene>
<dbReference type="GO" id="GO:0016787">
    <property type="term" value="F:hydrolase activity"/>
    <property type="evidence" value="ECO:0007669"/>
    <property type="project" value="UniProtKB-KW"/>
</dbReference>
<name>A0A151GRP4_DRECN</name>
<dbReference type="EMBL" id="LAYC01000001">
    <property type="protein sequence ID" value="KYK59763.1"/>
    <property type="molecule type" value="Genomic_DNA"/>
</dbReference>
<dbReference type="GO" id="GO:0016020">
    <property type="term" value="C:membrane"/>
    <property type="evidence" value="ECO:0007669"/>
    <property type="project" value="TreeGrafter"/>
</dbReference>
<sequence>MDITEVESFVPLRDGARLRVKLLGRDKTRPLLIALHGAQGVADHREPLSSFTFLSDQFRLLVFDARGSGKSDDKGPFTHQQWVSDVEELREWAGASTCLVAGGSYGGMVALEYALAYPRRVSALILRDTWANGVLGMMSCLKAVLTNPRIQPDAERQLRVWSGNTRDDDDLASGFAEIVPIYTPDPEKVASSSTDDAGRNPSAPPLKLDIHHATHNFCFTNNQPRFDLRTQLKNINVPTLVVCGRHDPITPVMFSEEIARLIPNAQLAIFEDSGHSPPADEPEAFQKTVRDFLGRCESEQSDDRGGWLETEACYYSLVTTK</sequence>
<dbReference type="PRINTS" id="PR00111">
    <property type="entry name" value="ABHYDROLASE"/>
</dbReference>
<evidence type="ECO:0000313" key="4">
    <source>
        <dbReference type="Proteomes" id="UP000076580"/>
    </source>
</evidence>
<feature type="domain" description="AB hydrolase-1" evidence="2">
    <location>
        <begin position="30"/>
        <end position="281"/>
    </location>
</feature>
<dbReference type="GeneID" id="63713540"/>
<dbReference type="AlphaFoldDB" id="A0A151GRP4"/>